<dbReference type="GO" id="GO:0016836">
    <property type="term" value="F:hydro-lyase activity"/>
    <property type="evidence" value="ECO:0007669"/>
    <property type="project" value="UniProtKB-UniRule"/>
</dbReference>
<evidence type="ECO:0000313" key="5">
    <source>
        <dbReference type="EMBL" id="GFO58027.1"/>
    </source>
</evidence>
<dbReference type="HAMAP" id="MF_00995">
    <property type="entry name" value="MqnA"/>
    <property type="match status" value="1"/>
</dbReference>
<name>A0A6V8MDI7_9BACT</name>
<organism evidence="5 6">
    <name type="scientific">Geomonas silvestris</name>
    <dbReference type="NCBI Taxonomy" id="2740184"/>
    <lineage>
        <taxon>Bacteria</taxon>
        <taxon>Pseudomonadati</taxon>
        <taxon>Thermodesulfobacteriota</taxon>
        <taxon>Desulfuromonadia</taxon>
        <taxon>Geobacterales</taxon>
        <taxon>Geobacteraceae</taxon>
        <taxon>Geomonas</taxon>
    </lineage>
</organism>
<comment type="pathway">
    <text evidence="1 4">Quinol/quinone metabolism; menaquinone biosynthesis.</text>
</comment>
<dbReference type="PANTHER" id="PTHR37690">
    <property type="entry name" value="CHORISMATE DEHYDRATASE"/>
    <property type="match status" value="1"/>
</dbReference>
<comment type="caution">
    <text evidence="5">The sequence shown here is derived from an EMBL/GenBank/DDBJ whole genome shotgun (WGS) entry which is preliminary data.</text>
</comment>
<keyword evidence="2 4" id="KW-0474">Menaquinone biosynthesis</keyword>
<dbReference type="AlphaFoldDB" id="A0A6V8MDI7"/>
<gene>
    <name evidence="4 5" type="primary">mqnA</name>
    <name evidence="5" type="ORF">GMST_03520</name>
</gene>
<sequence length="277" mass="30395">MTLNIGHIRYANCTPIFTALAAHFDCSGYRFVPGVPAHLNALLRSGGIDLSPSSSIEYASAHEQYCLFPELSISAIGPVKSVLLFSRVPIERLDGATVGLSAESDTSVNLLKVLLARKYGLTTSYERTQSPLTMALQQYPAVLLIGDAALKGAQLVGDWRVYDLGELWHEFTGLPFVFALWIVRRDTVREKRAELVALGRDLVAAKKLAYASYAEIAAGCSENAWLSAAELVDYWQTISYELTPAHLEGARSFFRHAFELGLIPSQPELVFLEELAG</sequence>
<dbReference type="RefSeq" id="WP_183352877.1">
    <property type="nucleotide sequence ID" value="NZ_BLXX01000001.1"/>
</dbReference>
<dbReference type="InterPro" id="IPR003773">
    <property type="entry name" value="Menaquinone_biosynth"/>
</dbReference>
<dbReference type="Gene3D" id="3.40.190.10">
    <property type="entry name" value="Periplasmic binding protein-like II"/>
    <property type="match status" value="2"/>
</dbReference>
<keyword evidence="6" id="KW-1185">Reference proteome</keyword>
<proteinExistence type="inferred from homology"/>
<keyword evidence="3 4" id="KW-0456">Lyase</keyword>
<dbReference type="SUPFAM" id="SSF53850">
    <property type="entry name" value="Periplasmic binding protein-like II"/>
    <property type="match status" value="1"/>
</dbReference>
<dbReference type="EC" id="4.2.1.151" evidence="4"/>
<evidence type="ECO:0000256" key="2">
    <source>
        <dbReference type="ARBA" id="ARBA00022428"/>
    </source>
</evidence>
<dbReference type="Pfam" id="PF02621">
    <property type="entry name" value="VitK2_biosynth"/>
    <property type="match status" value="1"/>
</dbReference>
<evidence type="ECO:0000256" key="4">
    <source>
        <dbReference type="HAMAP-Rule" id="MF_00995"/>
    </source>
</evidence>
<comment type="similarity">
    <text evidence="4">Belongs to the MqnA/MqnD family. MqnA subfamily.</text>
</comment>
<dbReference type="UniPathway" id="UPA00079"/>
<evidence type="ECO:0000313" key="6">
    <source>
        <dbReference type="Proteomes" id="UP000556026"/>
    </source>
</evidence>
<dbReference type="PANTHER" id="PTHR37690:SF1">
    <property type="entry name" value="CHORISMATE DEHYDRATASE"/>
    <property type="match status" value="1"/>
</dbReference>
<comment type="function">
    <text evidence="4">Catalyzes the dehydration of chorismate into 3-[(1-carboxyvinyl)oxy]benzoate, a step in the biosynthesis of menaquinone (MK, vitamin K2).</text>
</comment>
<evidence type="ECO:0000256" key="3">
    <source>
        <dbReference type="ARBA" id="ARBA00023239"/>
    </source>
</evidence>
<dbReference type="CDD" id="cd13634">
    <property type="entry name" value="PBP2_Sco4506"/>
    <property type="match status" value="1"/>
</dbReference>
<dbReference type="Proteomes" id="UP000556026">
    <property type="component" value="Unassembled WGS sequence"/>
</dbReference>
<reference evidence="6" key="1">
    <citation type="submission" date="2020-06" db="EMBL/GenBank/DDBJ databases">
        <title>Draft genomic sequence of Geomonas sp. Red330.</title>
        <authorList>
            <person name="Itoh H."/>
            <person name="Zhenxing X."/>
            <person name="Ushijima N."/>
            <person name="Masuda Y."/>
            <person name="Shiratori Y."/>
            <person name="Senoo K."/>
        </authorList>
    </citation>
    <scope>NUCLEOTIDE SEQUENCE [LARGE SCALE GENOMIC DNA]</scope>
    <source>
        <strain evidence="6">Red330</strain>
    </source>
</reference>
<comment type="catalytic activity">
    <reaction evidence="4">
        <text>chorismate = 3-[(1-carboxyvinyl)-oxy]benzoate + H2O</text>
        <dbReference type="Rhea" id="RHEA:40051"/>
        <dbReference type="ChEBI" id="CHEBI:15377"/>
        <dbReference type="ChEBI" id="CHEBI:29748"/>
        <dbReference type="ChEBI" id="CHEBI:76981"/>
        <dbReference type="EC" id="4.2.1.151"/>
    </reaction>
</comment>
<dbReference type="GO" id="GO:0009234">
    <property type="term" value="P:menaquinone biosynthetic process"/>
    <property type="evidence" value="ECO:0007669"/>
    <property type="project" value="UniProtKB-UniRule"/>
</dbReference>
<evidence type="ECO:0000256" key="1">
    <source>
        <dbReference type="ARBA" id="ARBA00004863"/>
    </source>
</evidence>
<dbReference type="EMBL" id="BLXX01000001">
    <property type="protein sequence ID" value="GFO58027.1"/>
    <property type="molecule type" value="Genomic_DNA"/>
</dbReference>
<accession>A0A6V8MDI7</accession>
<protein>
    <recommendedName>
        <fullName evidence="4">Chorismate dehydratase</fullName>
        <ecNumber evidence="4">4.2.1.151</ecNumber>
    </recommendedName>
    <alternativeName>
        <fullName evidence="4">Menaquinone biosynthetic enzyme MqnA</fullName>
    </alternativeName>
</protein>
<dbReference type="InterPro" id="IPR030868">
    <property type="entry name" value="MqnA"/>
</dbReference>